<dbReference type="SMART" id="SM00382">
    <property type="entry name" value="AAA"/>
    <property type="match status" value="1"/>
</dbReference>
<evidence type="ECO:0000256" key="6">
    <source>
        <dbReference type="ARBA" id="ARBA00023136"/>
    </source>
</evidence>
<keyword evidence="6 9" id="KW-0472">Membrane</keyword>
<evidence type="ECO:0000259" key="10">
    <source>
        <dbReference type="PROSITE" id="PS00300"/>
    </source>
</evidence>
<evidence type="ECO:0000256" key="4">
    <source>
        <dbReference type="ARBA" id="ARBA00022801"/>
    </source>
</evidence>
<dbReference type="GO" id="GO:0005886">
    <property type="term" value="C:plasma membrane"/>
    <property type="evidence" value="ECO:0007669"/>
    <property type="project" value="UniProtKB-SubCell"/>
</dbReference>
<evidence type="ECO:0000256" key="2">
    <source>
        <dbReference type="ARBA" id="ARBA00022490"/>
    </source>
</evidence>
<dbReference type="SUPFAM" id="SSF52540">
    <property type="entry name" value="P-loop containing nucleoside triphosphate hydrolases"/>
    <property type="match status" value="1"/>
</dbReference>
<dbReference type="Gene3D" id="3.40.50.300">
    <property type="entry name" value="P-loop containing nucleotide triphosphate hydrolases"/>
    <property type="match status" value="1"/>
</dbReference>
<gene>
    <name evidence="9" type="primary">ftsY</name>
    <name evidence="11" type="ORF">HMPREF1872_00744</name>
</gene>
<evidence type="ECO:0000256" key="8">
    <source>
        <dbReference type="ARBA" id="ARBA00048027"/>
    </source>
</evidence>
<dbReference type="GO" id="GO:0005047">
    <property type="term" value="F:signal recognition particle binding"/>
    <property type="evidence" value="ECO:0007669"/>
    <property type="project" value="TreeGrafter"/>
</dbReference>
<feature type="binding site" evidence="9">
    <location>
        <begin position="254"/>
        <end position="257"/>
    </location>
    <ligand>
        <name>GTP</name>
        <dbReference type="ChEBI" id="CHEBI:37565"/>
    </ligand>
</feature>
<evidence type="ECO:0000256" key="1">
    <source>
        <dbReference type="ARBA" id="ARBA00022475"/>
    </source>
</evidence>
<keyword evidence="1 9" id="KW-1003">Cell membrane</keyword>
<dbReference type="SMART" id="SM00963">
    <property type="entry name" value="SRP54_N"/>
    <property type="match status" value="1"/>
</dbReference>
<comment type="function">
    <text evidence="9">Involved in targeting and insertion of nascent membrane proteins into the cytoplasmic membrane. Acts as a receptor for the complex formed by the signal recognition particle (SRP) and the ribosome-nascent chain (RNC).</text>
</comment>
<dbReference type="InterPro" id="IPR013822">
    <property type="entry name" value="Signal_recog_particl_SRP54_hlx"/>
</dbReference>
<evidence type="ECO:0000256" key="9">
    <source>
        <dbReference type="HAMAP-Rule" id="MF_00920"/>
    </source>
</evidence>
<dbReference type="InterPro" id="IPR042101">
    <property type="entry name" value="SRP54_N_sf"/>
</dbReference>
<keyword evidence="2 9" id="KW-0963">Cytoplasm</keyword>
<sequence>MGIFDKFKAGLSKTRALISNQLQSLKLQLGKFDLEKLDELEYSLIQTDMGAQNVDNIMENLKKTMKEAGREDGAFIRENLQAQLLGILGKKQELELVPGKLNIFLMIGVNGAGKTTTCGKLAKQFKEAGKQVMLCAADTFRAAAIEQLEAWAVKSEAKFICQKEGSDPAAVVFDALSSAQSKAYDVLLVDTAGRLHNKKNLMLELEKIKRVITKTAVDANVITLLVIDALNGQNALAQAASFGESCPIDGFILTKLDGSGKGGVAIALAELKVAPIVYAGVGEAIDDLITFDPEAFVEALLPEV</sequence>
<dbReference type="InterPro" id="IPR000897">
    <property type="entry name" value="SRP54_GTPase_dom"/>
</dbReference>
<dbReference type="Proteomes" id="UP000070080">
    <property type="component" value="Unassembled WGS sequence"/>
</dbReference>
<comment type="caution">
    <text evidence="11">The sequence shown here is derived from an EMBL/GenBank/DDBJ whole genome shotgun (WGS) entry which is preliminary data.</text>
</comment>
<dbReference type="InterPro" id="IPR004390">
    <property type="entry name" value="SR_rcpt_FtsY"/>
</dbReference>
<dbReference type="GO" id="GO:0006614">
    <property type="term" value="P:SRP-dependent cotranslational protein targeting to membrane"/>
    <property type="evidence" value="ECO:0007669"/>
    <property type="project" value="InterPro"/>
</dbReference>
<comment type="subunit">
    <text evidence="9">Part of the signal recognition particle protein translocation system, which is composed of SRP and FtsY.</text>
</comment>
<accession>A0A133YCL7</accession>
<protein>
    <recommendedName>
        <fullName evidence="9">Signal recognition particle receptor FtsY</fullName>
        <shortName evidence="9">SRP receptor</shortName>
        <ecNumber evidence="9">3.6.5.4</ecNumber>
    </recommendedName>
</protein>
<dbReference type="Gene3D" id="1.20.120.140">
    <property type="entry name" value="Signal recognition particle SRP54, nucleotide-binding domain"/>
    <property type="match status" value="1"/>
</dbReference>
<dbReference type="AlphaFoldDB" id="A0A133YCL7"/>
<dbReference type="InterPro" id="IPR003593">
    <property type="entry name" value="AAA+_ATPase"/>
</dbReference>
<dbReference type="STRING" id="1497955.HMPREF1872_00744"/>
<evidence type="ECO:0000313" key="12">
    <source>
        <dbReference type="Proteomes" id="UP000070080"/>
    </source>
</evidence>
<keyword evidence="5 9" id="KW-0342">GTP-binding</keyword>
<keyword evidence="7 9" id="KW-0675">Receptor</keyword>
<dbReference type="OrthoDB" id="9804720at2"/>
<evidence type="ECO:0000256" key="5">
    <source>
        <dbReference type="ARBA" id="ARBA00023134"/>
    </source>
</evidence>
<dbReference type="RefSeq" id="WP_066714009.1">
    <property type="nucleotide sequence ID" value="NZ_JARFNM010000001.1"/>
</dbReference>
<feature type="domain" description="SRP54-type proteins GTP-binding" evidence="10">
    <location>
        <begin position="275"/>
        <end position="288"/>
    </location>
</feature>
<dbReference type="InterPro" id="IPR036225">
    <property type="entry name" value="SRP/SRP_N"/>
</dbReference>
<dbReference type="PANTHER" id="PTHR43134">
    <property type="entry name" value="SIGNAL RECOGNITION PARTICLE RECEPTOR SUBUNIT ALPHA"/>
    <property type="match status" value="1"/>
</dbReference>
<organism evidence="11 12">
    <name type="scientific">Amygdalobacter nucleatus</name>
    <dbReference type="NCBI Taxonomy" id="3029274"/>
    <lineage>
        <taxon>Bacteria</taxon>
        <taxon>Bacillati</taxon>
        <taxon>Bacillota</taxon>
        <taxon>Clostridia</taxon>
        <taxon>Eubacteriales</taxon>
        <taxon>Oscillospiraceae</taxon>
        <taxon>Amygdalobacter</taxon>
    </lineage>
</organism>
<dbReference type="SUPFAM" id="SSF47364">
    <property type="entry name" value="Domain of the SRP/SRP receptor G-proteins"/>
    <property type="match status" value="1"/>
</dbReference>
<dbReference type="PATRIC" id="fig|1497955.3.peg.719"/>
<dbReference type="EC" id="3.6.5.4" evidence="9"/>
<keyword evidence="4 9" id="KW-0378">Hydrolase</keyword>
<dbReference type="SMART" id="SM00962">
    <property type="entry name" value="SRP54"/>
    <property type="match status" value="1"/>
</dbReference>
<dbReference type="EMBL" id="LSCV01000021">
    <property type="protein sequence ID" value="KXB40966.1"/>
    <property type="molecule type" value="Genomic_DNA"/>
</dbReference>
<evidence type="ECO:0000313" key="11">
    <source>
        <dbReference type="EMBL" id="KXB40966.1"/>
    </source>
</evidence>
<dbReference type="InterPro" id="IPR027417">
    <property type="entry name" value="P-loop_NTPase"/>
</dbReference>
<reference evidence="12" key="1">
    <citation type="submission" date="2016-01" db="EMBL/GenBank/DDBJ databases">
        <authorList>
            <person name="Mitreva M."/>
            <person name="Pepin K.H."/>
            <person name="Mihindukulasuriya K.A."/>
            <person name="Fulton R."/>
            <person name="Fronick C."/>
            <person name="O'Laughlin M."/>
            <person name="Miner T."/>
            <person name="Herter B."/>
            <person name="Rosa B.A."/>
            <person name="Cordes M."/>
            <person name="Tomlinson C."/>
            <person name="Wollam A."/>
            <person name="Palsikar V.B."/>
            <person name="Mardis E.R."/>
            <person name="Wilson R.K."/>
        </authorList>
    </citation>
    <scope>NUCLEOTIDE SEQUENCE [LARGE SCALE GENOMIC DNA]</scope>
    <source>
        <strain evidence="12">KA00274</strain>
    </source>
</reference>
<proteinExistence type="inferred from homology"/>
<name>A0A133YCL7_9FIRM</name>
<dbReference type="HAMAP" id="MF_00920">
    <property type="entry name" value="FtsY"/>
    <property type="match status" value="1"/>
</dbReference>
<dbReference type="GO" id="GO:0005737">
    <property type="term" value="C:cytoplasm"/>
    <property type="evidence" value="ECO:0007669"/>
    <property type="project" value="UniProtKB-SubCell"/>
</dbReference>
<comment type="subcellular location">
    <subcellularLocation>
        <location evidence="9">Cell membrane</location>
        <topology evidence="9">Peripheral membrane protein</topology>
        <orientation evidence="9">Cytoplasmic side</orientation>
    </subcellularLocation>
    <subcellularLocation>
        <location evidence="9">Cytoplasm</location>
    </subcellularLocation>
</comment>
<keyword evidence="12" id="KW-1185">Reference proteome</keyword>
<dbReference type="GO" id="GO:0003924">
    <property type="term" value="F:GTPase activity"/>
    <property type="evidence" value="ECO:0007669"/>
    <property type="project" value="UniProtKB-UniRule"/>
</dbReference>
<feature type="binding site" evidence="9">
    <location>
        <begin position="190"/>
        <end position="194"/>
    </location>
    <ligand>
        <name>GTP</name>
        <dbReference type="ChEBI" id="CHEBI:37565"/>
    </ligand>
</feature>
<evidence type="ECO:0000256" key="7">
    <source>
        <dbReference type="ARBA" id="ARBA00023170"/>
    </source>
</evidence>
<dbReference type="NCBIfam" id="TIGR00064">
    <property type="entry name" value="ftsY"/>
    <property type="match status" value="1"/>
</dbReference>
<dbReference type="PROSITE" id="PS00300">
    <property type="entry name" value="SRP54"/>
    <property type="match status" value="1"/>
</dbReference>
<evidence type="ECO:0000256" key="3">
    <source>
        <dbReference type="ARBA" id="ARBA00022741"/>
    </source>
</evidence>
<feature type="binding site" evidence="9">
    <location>
        <begin position="108"/>
        <end position="115"/>
    </location>
    <ligand>
        <name>GTP</name>
        <dbReference type="ChEBI" id="CHEBI:37565"/>
    </ligand>
</feature>
<dbReference type="GO" id="GO:0005525">
    <property type="term" value="F:GTP binding"/>
    <property type="evidence" value="ECO:0007669"/>
    <property type="project" value="UniProtKB-UniRule"/>
</dbReference>
<comment type="similarity">
    <text evidence="9">Belongs to the GTP-binding SRP family. FtsY subfamily.</text>
</comment>
<dbReference type="FunFam" id="3.40.50.300:FF:000053">
    <property type="entry name" value="Signal recognition particle receptor FtsY"/>
    <property type="match status" value="1"/>
</dbReference>
<dbReference type="Pfam" id="PF00448">
    <property type="entry name" value="SRP54"/>
    <property type="match status" value="1"/>
</dbReference>
<comment type="catalytic activity">
    <reaction evidence="8 9">
        <text>GTP + H2O = GDP + phosphate + H(+)</text>
        <dbReference type="Rhea" id="RHEA:19669"/>
        <dbReference type="ChEBI" id="CHEBI:15377"/>
        <dbReference type="ChEBI" id="CHEBI:15378"/>
        <dbReference type="ChEBI" id="CHEBI:37565"/>
        <dbReference type="ChEBI" id="CHEBI:43474"/>
        <dbReference type="ChEBI" id="CHEBI:58189"/>
        <dbReference type="EC" id="3.6.5.4"/>
    </reaction>
</comment>
<dbReference type="PANTHER" id="PTHR43134:SF1">
    <property type="entry name" value="SIGNAL RECOGNITION PARTICLE RECEPTOR SUBUNIT ALPHA"/>
    <property type="match status" value="1"/>
</dbReference>
<keyword evidence="3 9" id="KW-0547">Nucleotide-binding</keyword>